<dbReference type="AlphaFoldDB" id="A0A3G9IX31"/>
<dbReference type="SUPFAM" id="SSF51905">
    <property type="entry name" value="FAD/NAD(P)-binding domain"/>
    <property type="match status" value="2"/>
</dbReference>
<evidence type="ECO:0000313" key="2">
    <source>
        <dbReference type="Proteomes" id="UP000271573"/>
    </source>
</evidence>
<dbReference type="PANTHER" id="PTHR42877:SF4">
    <property type="entry name" value="FAD_NAD(P)-BINDING DOMAIN-CONTAINING PROTEIN-RELATED"/>
    <property type="match status" value="1"/>
</dbReference>
<organism evidence="1 2">
    <name type="scientific">Nocardioides baekrokdamisoli</name>
    <dbReference type="NCBI Taxonomy" id="1804624"/>
    <lineage>
        <taxon>Bacteria</taxon>
        <taxon>Bacillati</taxon>
        <taxon>Actinomycetota</taxon>
        <taxon>Actinomycetes</taxon>
        <taxon>Propionibacteriales</taxon>
        <taxon>Nocardioidaceae</taxon>
        <taxon>Nocardioides</taxon>
    </lineage>
</organism>
<gene>
    <name evidence="1" type="ORF">Back2_12200</name>
</gene>
<dbReference type="EMBL" id="AP019307">
    <property type="protein sequence ID" value="BBH16933.1"/>
    <property type="molecule type" value="Genomic_DNA"/>
</dbReference>
<keyword evidence="2" id="KW-1185">Reference proteome</keyword>
<keyword evidence="1" id="KW-0503">Monooxygenase</keyword>
<dbReference type="Pfam" id="PF13738">
    <property type="entry name" value="Pyr_redox_3"/>
    <property type="match status" value="1"/>
</dbReference>
<dbReference type="Gene3D" id="3.50.50.60">
    <property type="entry name" value="FAD/NAD(P)-binding domain"/>
    <property type="match status" value="3"/>
</dbReference>
<keyword evidence="1" id="KW-0560">Oxidoreductase</keyword>
<name>A0A3G9IX31_9ACTN</name>
<protein>
    <submittedName>
        <fullName evidence="1">Putative monooxygenase</fullName>
    </submittedName>
</protein>
<proteinExistence type="predicted"/>
<dbReference type="GO" id="GO:0004497">
    <property type="term" value="F:monooxygenase activity"/>
    <property type="evidence" value="ECO:0007669"/>
    <property type="project" value="UniProtKB-KW"/>
</dbReference>
<dbReference type="InterPro" id="IPR051209">
    <property type="entry name" value="FAD-bind_Monooxygenase_sf"/>
</dbReference>
<dbReference type="Proteomes" id="UP000271573">
    <property type="component" value="Chromosome"/>
</dbReference>
<dbReference type="InterPro" id="IPR036188">
    <property type="entry name" value="FAD/NAD-bd_sf"/>
</dbReference>
<evidence type="ECO:0000313" key="1">
    <source>
        <dbReference type="EMBL" id="BBH16933.1"/>
    </source>
</evidence>
<dbReference type="KEGG" id="nbe:Back2_12200"/>
<reference evidence="1 2" key="1">
    <citation type="submission" date="2018-11" db="EMBL/GenBank/DDBJ databases">
        <title>Complete genome sequence of Nocardioides baekrokdamisoli strain KCTC 39748.</title>
        <authorList>
            <person name="Kang S.W."/>
            <person name="Lee K.C."/>
            <person name="Kim K.K."/>
            <person name="Kim J.S."/>
            <person name="Kim D.S."/>
            <person name="Ko S.H."/>
            <person name="Yang S.H."/>
            <person name="Shin Y.K."/>
            <person name="Lee J.S."/>
        </authorList>
    </citation>
    <scope>NUCLEOTIDE SEQUENCE [LARGE SCALE GENOMIC DNA]</scope>
    <source>
        <strain evidence="1 2">KCTC 39748</strain>
    </source>
</reference>
<dbReference type="RefSeq" id="WP_231998853.1">
    <property type="nucleotide sequence ID" value="NZ_AP019307.1"/>
</dbReference>
<sequence>MSNSSPSIVIIGAGFGGIAAAIELKKAGYDDIAILEKGNDVGGVWRENTYPGAACDVPSPFYSYSFAPNPAWGKRYAPQPQILDYARQVAEDFDVRRHVRTNTEVVAAEWNDGSGQWHVILKDGSELVADVLVPAMGQLSRPALPRITGLDTFAGPAFHSAQWDHSVDLGGKRVAVIGTGASAIQFVPQIQKQVAHLALFQRTAPYIFPRMDAAYGPQHHKVFEKLPFTQRAERVGWWGYLEFVTTSILYARPMAAVMSRVSRRHMKKQASAKPGLFEKIWPDYPIGCKRILLSDNYVPALAQPNVDVITDEVAEVTPTGVRTVGGVDHEVDVLIYGTGFTTTEFLAPITFRGRGGIELADQWSIGAQAYFGLTVPNFPNMAIMYGPNTNTGGGSVIFFLETQAAYVKDYVRALVEAGEPLEVRAELADAFDEETQKRLSTSVWTECTSWYRQADGRITLNWPGLSTEYRRRAVFKLDDYTAAPQGVRA</sequence>
<accession>A0A3G9IX31</accession>
<dbReference type="PRINTS" id="PR00368">
    <property type="entry name" value="FADPNR"/>
</dbReference>
<dbReference type="PANTHER" id="PTHR42877">
    <property type="entry name" value="L-ORNITHINE N(5)-MONOOXYGENASE-RELATED"/>
    <property type="match status" value="1"/>
</dbReference>
<dbReference type="PRINTS" id="PR00411">
    <property type="entry name" value="PNDRDTASEI"/>
</dbReference>